<evidence type="ECO:0000256" key="4">
    <source>
        <dbReference type="ARBA" id="ARBA00022676"/>
    </source>
</evidence>
<evidence type="ECO:0000256" key="7">
    <source>
        <dbReference type="ARBA" id="ARBA00022729"/>
    </source>
</evidence>
<evidence type="ECO:0000256" key="6">
    <source>
        <dbReference type="ARBA" id="ARBA00022692"/>
    </source>
</evidence>
<dbReference type="STRING" id="75913.A0A0K0FIT3"/>
<evidence type="ECO:0000256" key="2">
    <source>
        <dbReference type="ARBA" id="ARBA00009995"/>
    </source>
</evidence>
<keyword evidence="9 11" id="KW-0472">Membrane</keyword>
<dbReference type="Proteomes" id="UP000035680">
    <property type="component" value="Unassembled WGS sequence"/>
</dbReference>
<dbReference type="InterPro" id="IPR002213">
    <property type="entry name" value="UDP_glucos_trans"/>
</dbReference>
<comment type="catalytic activity">
    <reaction evidence="10">
        <text>glucuronate acceptor + UDP-alpha-D-glucuronate = acceptor beta-D-glucuronoside + UDP + H(+)</text>
        <dbReference type="Rhea" id="RHEA:21032"/>
        <dbReference type="ChEBI" id="CHEBI:15378"/>
        <dbReference type="ChEBI" id="CHEBI:58052"/>
        <dbReference type="ChEBI" id="CHEBI:58223"/>
        <dbReference type="ChEBI" id="CHEBI:132367"/>
        <dbReference type="ChEBI" id="CHEBI:132368"/>
        <dbReference type="EC" id="2.4.1.17"/>
    </reaction>
</comment>
<name>A0A0K0FIT3_STRVS</name>
<protein>
    <recommendedName>
        <fullName evidence="3">glucuronosyltransferase</fullName>
        <ecNumber evidence="3">2.4.1.17</ecNumber>
    </recommendedName>
</protein>
<dbReference type="Gene3D" id="3.40.50.2000">
    <property type="entry name" value="Glycogen Phosphorylase B"/>
    <property type="match status" value="1"/>
</dbReference>
<keyword evidence="6 11" id="KW-0812">Transmembrane</keyword>
<dbReference type="SUPFAM" id="SSF53756">
    <property type="entry name" value="UDP-Glycosyltransferase/glycogen phosphorylase"/>
    <property type="match status" value="1"/>
</dbReference>
<dbReference type="GO" id="GO:0016020">
    <property type="term" value="C:membrane"/>
    <property type="evidence" value="ECO:0007669"/>
    <property type="project" value="UniProtKB-SubCell"/>
</dbReference>
<dbReference type="Pfam" id="PF00201">
    <property type="entry name" value="UDPGT"/>
    <property type="match status" value="1"/>
</dbReference>
<comment type="subcellular location">
    <subcellularLocation>
        <location evidence="1">Membrane</location>
        <topology evidence="1">Single-pass membrane protein</topology>
    </subcellularLocation>
</comment>
<dbReference type="InterPro" id="IPR050271">
    <property type="entry name" value="UDP-glycosyltransferase"/>
</dbReference>
<evidence type="ECO:0000256" key="9">
    <source>
        <dbReference type="ARBA" id="ARBA00023136"/>
    </source>
</evidence>
<sequence length="493" mass="57186">MGHSHVNFNMRIANILIDAGHNVTYLKINIAKNINLKTKAKIIEATVDNGLEGKIHNTLTMKNMWTMKGNIKEMIQDFSELVNNLLNICQHMFDNDELTKLIRNENYDIMISEFWTVCPGFIAKHWNIKKNIYTSAMTNNELLYDYYGLYFPSSYVPTMFHHANDVMTFRQRVANFFDYHISRTFFKYITLPKFQDIYRRKNNGTYVSMEELTKNVGAFWLNTLPFIDFPSPITSKIHYIGGAGIPETKPLDSKWNDVLSKRKYNVLLSFGSIAKSYQMIDEYKIGILNTISDLSNITFIWKYEKNISTLPIKVPSNVILADWIPQNDLLSDERLNLFITHGGMNSIVEAGARSTPIICVPLFGDQKRNAGMVQRLGFSEYYNKENLKDSEMLKETILKVLNNKKYKEKAERIGKLMREVPFKASEIIVKTTEFICNNDNISEMNLHGSNMGVIEFFNLDIILILIVLFTTISVFFYKLLKKIFSFKIKYKSD</sequence>
<evidence type="ECO:0000256" key="8">
    <source>
        <dbReference type="ARBA" id="ARBA00022989"/>
    </source>
</evidence>
<dbReference type="PANTHER" id="PTHR48043">
    <property type="entry name" value="EG:EG0003.4 PROTEIN-RELATED"/>
    <property type="match status" value="1"/>
</dbReference>
<reference evidence="13" key="2">
    <citation type="submission" date="2015-08" db="UniProtKB">
        <authorList>
            <consortium name="WormBaseParasite"/>
        </authorList>
    </citation>
    <scope>IDENTIFICATION</scope>
</reference>
<evidence type="ECO:0000256" key="1">
    <source>
        <dbReference type="ARBA" id="ARBA00004167"/>
    </source>
</evidence>
<evidence type="ECO:0000256" key="10">
    <source>
        <dbReference type="ARBA" id="ARBA00047475"/>
    </source>
</evidence>
<keyword evidence="7" id="KW-0732">Signal</keyword>
<dbReference type="WBParaSite" id="SVE_0880400.1">
    <property type="protein sequence ID" value="SVE_0880400.1"/>
    <property type="gene ID" value="SVE_0880400"/>
</dbReference>
<dbReference type="FunFam" id="3.40.50.2000:FF:000038">
    <property type="entry name" value="UDP-GlucuronosylTransferase"/>
    <property type="match status" value="1"/>
</dbReference>
<dbReference type="PANTHER" id="PTHR48043:SF23">
    <property type="entry name" value="UDP-GLUCURONOSYLTRANSFERASE"/>
    <property type="match status" value="1"/>
</dbReference>
<organism evidence="12 13">
    <name type="scientific">Strongyloides venezuelensis</name>
    <name type="common">Threadworm</name>
    <dbReference type="NCBI Taxonomy" id="75913"/>
    <lineage>
        <taxon>Eukaryota</taxon>
        <taxon>Metazoa</taxon>
        <taxon>Ecdysozoa</taxon>
        <taxon>Nematoda</taxon>
        <taxon>Chromadorea</taxon>
        <taxon>Rhabditida</taxon>
        <taxon>Tylenchina</taxon>
        <taxon>Panagrolaimomorpha</taxon>
        <taxon>Strongyloidoidea</taxon>
        <taxon>Strongyloididae</taxon>
        <taxon>Strongyloides</taxon>
    </lineage>
</organism>
<evidence type="ECO:0000313" key="12">
    <source>
        <dbReference type="Proteomes" id="UP000035680"/>
    </source>
</evidence>
<reference evidence="12" key="1">
    <citation type="submission" date="2014-07" db="EMBL/GenBank/DDBJ databases">
        <authorList>
            <person name="Martin A.A"/>
            <person name="De Silva N."/>
        </authorList>
    </citation>
    <scope>NUCLEOTIDE SEQUENCE</scope>
</reference>
<dbReference type="AlphaFoldDB" id="A0A0K0FIT3"/>
<evidence type="ECO:0000313" key="13">
    <source>
        <dbReference type="WBParaSite" id="SVE_0880400.1"/>
    </source>
</evidence>
<evidence type="ECO:0000256" key="11">
    <source>
        <dbReference type="SAM" id="Phobius"/>
    </source>
</evidence>
<proteinExistence type="inferred from homology"/>
<keyword evidence="4" id="KW-0328">Glycosyltransferase</keyword>
<accession>A0A0K0FIT3</accession>
<evidence type="ECO:0000256" key="5">
    <source>
        <dbReference type="ARBA" id="ARBA00022679"/>
    </source>
</evidence>
<dbReference type="GO" id="GO:0015020">
    <property type="term" value="F:glucuronosyltransferase activity"/>
    <property type="evidence" value="ECO:0007669"/>
    <property type="project" value="UniProtKB-EC"/>
</dbReference>
<dbReference type="EC" id="2.4.1.17" evidence="3"/>
<evidence type="ECO:0000256" key="3">
    <source>
        <dbReference type="ARBA" id="ARBA00012544"/>
    </source>
</evidence>
<dbReference type="CDD" id="cd03784">
    <property type="entry name" value="GT1_Gtf-like"/>
    <property type="match status" value="1"/>
</dbReference>
<comment type="similarity">
    <text evidence="2">Belongs to the UDP-glycosyltransferase family.</text>
</comment>
<keyword evidence="12" id="KW-1185">Reference proteome</keyword>
<keyword evidence="5" id="KW-0808">Transferase</keyword>
<keyword evidence="8 11" id="KW-1133">Transmembrane helix</keyword>
<feature type="transmembrane region" description="Helical" evidence="11">
    <location>
        <begin position="461"/>
        <end position="480"/>
    </location>
</feature>